<reference evidence="3 4" key="1">
    <citation type="journal article" date="2019" name="Int. J. Syst. Evol. Microbiol.">
        <title>The Global Catalogue of Microorganisms (GCM) 10K type strain sequencing project: providing services to taxonomists for standard genome sequencing and annotation.</title>
        <authorList>
            <consortium name="The Broad Institute Genomics Platform"/>
            <consortium name="The Broad Institute Genome Sequencing Center for Infectious Disease"/>
            <person name="Wu L."/>
            <person name="Ma J."/>
        </authorList>
    </citation>
    <scope>NUCLEOTIDE SEQUENCE [LARGE SCALE GENOMIC DNA]</scope>
    <source>
        <strain evidence="3 4">JCM 6307</strain>
    </source>
</reference>
<feature type="compositionally biased region" description="Gly residues" evidence="2">
    <location>
        <begin position="62"/>
        <end position="75"/>
    </location>
</feature>
<dbReference type="InterPro" id="IPR017972">
    <property type="entry name" value="Cyt_P450_CS"/>
</dbReference>
<dbReference type="SUPFAM" id="SSF48264">
    <property type="entry name" value="Cytochrome P450"/>
    <property type="match status" value="1"/>
</dbReference>
<comment type="caution">
    <text evidence="3">The sequence shown here is derived from an EMBL/GenBank/DDBJ whole genome shotgun (WGS) entry which is preliminary data.</text>
</comment>
<dbReference type="InterPro" id="IPR002397">
    <property type="entry name" value="Cyt_P450_B"/>
</dbReference>
<dbReference type="Proteomes" id="UP001501358">
    <property type="component" value="Unassembled WGS sequence"/>
</dbReference>
<evidence type="ECO:0000256" key="2">
    <source>
        <dbReference type="SAM" id="MobiDB-lite"/>
    </source>
</evidence>
<feature type="region of interest" description="Disordered" evidence="2">
    <location>
        <begin position="189"/>
        <end position="213"/>
    </location>
</feature>
<organism evidence="3 4">
    <name type="scientific">Streptomyces thermolineatus</name>
    <dbReference type="NCBI Taxonomy" id="44033"/>
    <lineage>
        <taxon>Bacteria</taxon>
        <taxon>Bacillati</taxon>
        <taxon>Actinomycetota</taxon>
        <taxon>Actinomycetes</taxon>
        <taxon>Kitasatosporales</taxon>
        <taxon>Streptomycetaceae</taxon>
        <taxon>Streptomyces</taxon>
    </lineage>
</organism>
<dbReference type="RefSeq" id="WP_344385740.1">
    <property type="nucleotide sequence ID" value="NZ_BAAATA010000044.1"/>
</dbReference>
<dbReference type="PANTHER" id="PTHR46696:SF1">
    <property type="entry name" value="CYTOCHROME P450 YJIB-RELATED"/>
    <property type="match status" value="1"/>
</dbReference>
<protein>
    <submittedName>
        <fullName evidence="3">Cytochrome P450</fullName>
    </submittedName>
</protein>
<evidence type="ECO:0000313" key="3">
    <source>
        <dbReference type="EMBL" id="GAA2508367.1"/>
    </source>
</evidence>
<comment type="similarity">
    <text evidence="1">Belongs to the cytochrome P450 family.</text>
</comment>
<accession>A0ABN3MTB6</accession>
<proteinExistence type="inferred from homology"/>
<dbReference type="CDD" id="cd00302">
    <property type="entry name" value="cytochrome_P450"/>
    <property type="match status" value="1"/>
</dbReference>
<dbReference type="PANTHER" id="PTHR46696">
    <property type="entry name" value="P450, PUTATIVE (EUROFUNG)-RELATED"/>
    <property type="match status" value="1"/>
</dbReference>
<dbReference type="PROSITE" id="PS00086">
    <property type="entry name" value="CYTOCHROME_P450"/>
    <property type="match status" value="1"/>
</dbReference>
<dbReference type="Gene3D" id="1.10.630.10">
    <property type="entry name" value="Cytochrome P450"/>
    <property type="match status" value="1"/>
</dbReference>
<gene>
    <name evidence="3" type="ORF">GCM10010406_51110</name>
</gene>
<dbReference type="PRINTS" id="PR00359">
    <property type="entry name" value="BP450"/>
</dbReference>
<feature type="region of interest" description="Disordered" evidence="2">
    <location>
        <begin position="58"/>
        <end position="88"/>
    </location>
</feature>
<dbReference type="EMBL" id="BAAATA010000044">
    <property type="protein sequence ID" value="GAA2508367.1"/>
    <property type="molecule type" value="Genomic_DNA"/>
</dbReference>
<evidence type="ECO:0000313" key="4">
    <source>
        <dbReference type="Proteomes" id="UP001501358"/>
    </source>
</evidence>
<sequence length="392" mass="40203">MSAARRRDRRVYLSAHPVLFALLAAARRRPAVRLGGTVLVHGSEAYRQVLTRVPLDRSAAGTTGGAGRQLSGGGVLFDQDGGGHRDSRRAVADGLGAAGVERLRPVWREVLGRRLAPLAAGRTVDLVPVARELAGATVCALLGTDADPSAVAGAAADAAAAAVRDHLPGPRRPGTARAAAQAAARLTSLLGPAGDGRDGEDGENGDCGEGGGGEDGAGLRAMLAVAAVSTTVAALPRAAAWCADAGWWDPAADDRLRPALVSELLRVTAPSPLLPRVAAAGAEADGCPVRAGDRLLLVARHAALAHSREPDPYRPAPPAVAQLVFGAGPHACPGARLVRAQLDDTLAALAPYRPSVVRAWADRAAALPGWRSLTVRADTDRANTDRAPLEDR</sequence>
<evidence type="ECO:0000256" key="1">
    <source>
        <dbReference type="ARBA" id="ARBA00010617"/>
    </source>
</evidence>
<keyword evidence="4" id="KW-1185">Reference proteome</keyword>
<name>A0ABN3MTB6_9ACTN</name>
<dbReference type="InterPro" id="IPR036396">
    <property type="entry name" value="Cyt_P450_sf"/>
</dbReference>